<keyword evidence="3" id="KW-1185">Reference proteome</keyword>
<name>A0ABQ9Y1R1_9EUKA</name>
<comment type="caution">
    <text evidence="2">The sequence shown here is derived from an EMBL/GenBank/DDBJ whole genome shotgun (WGS) entry which is preliminary data.</text>
</comment>
<evidence type="ECO:0000313" key="2">
    <source>
        <dbReference type="EMBL" id="KAK2957666.1"/>
    </source>
</evidence>
<feature type="region of interest" description="Disordered" evidence="1">
    <location>
        <begin position="468"/>
        <end position="495"/>
    </location>
</feature>
<dbReference type="EMBL" id="JARBJD010000044">
    <property type="protein sequence ID" value="KAK2957666.1"/>
    <property type="molecule type" value="Genomic_DNA"/>
</dbReference>
<feature type="compositionally biased region" description="Basic and acidic residues" evidence="1">
    <location>
        <begin position="52"/>
        <end position="67"/>
    </location>
</feature>
<feature type="compositionally biased region" description="Acidic residues" evidence="1">
    <location>
        <begin position="28"/>
        <end position="42"/>
    </location>
</feature>
<evidence type="ECO:0000256" key="1">
    <source>
        <dbReference type="SAM" id="MobiDB-lite"/>
    </source>
</evidence>
<feature type="compositionally biased region" description="Low complexity" evidence="1">
    <location>
        <begin position="122"/>
        <end position="139"/>
    </location>
</feature>
<feature type="region of interest" description="Disordered" evidence="1">
    <location>
        <begin position="1"/>
        <end position="151"/>
    </location>
</feature>
<feature type="compositionally biased region" description="Basic and acidic residues" evidence="1">
    <location>
        <begin position="91"/>
        <end position="112"/>
    </location>
</feature>
<proteinExistence type="predicted"/>
<accession>A0ABQ9Y1R1</accession>
<reference evidence="2 3" key="1">
    <citation type="journal article" date="2022" name="bioRxiv">
        <title>Genomics of Preaxostyla Flagellates Illuminates Evolutionary Transitions and the Path Towards Mitochondrial Loss.</title>
        <authorList>
            <person name="Novak L.V.F."/>
            <person name="Treitli S.C."/>
            <person name="Pyrih J."/>
            <person name="Halakuc P."/>
            <person name="Pipaliya S.V."/>
            <person name="Vacek V."/>
            <person name="Brzon O."/>
            <person name="Soukal P."/>
            <person name="Eme L."/>
            <person name="Dacks J.B."/>
            <person name="Karnkowska A."/>
            <person name="Elias M."/>
            <person name="Hampl V."/>
        </authorList>
    </citation>
    <scope>NUCLEOTIDE SEQUENCE [LARGE SCALE GENOMIC DNA]</scope>
    <source>
        <strain evidence="2">NAU3</strain>
        <tissue evidence="2">Gut</tissue>
    </source>
</reference>
<protein>
    <submittedName>
        <fullName evidence="2">Uncharacterized protein</fullName>
    </submittedName>
</protein>
<feature type="compositionally biased region" description="Polar residues" evidence="1">
    <location>
        <begin position="140"/>
        <end position="151"/>
    </location>
</feature>
<feature type="compositionally biased region" description="Polar residues" evidence="1">
    <location>
        <begin position="1"/>
        <end position="18"/>
    </location>
</feature>
<gene>
    <name evidence="2" type="ORF">BLNAU_7321</name>
</gene>
<dbReference type="Proteomes" id="UP001281761">
    <property type="component" value="Unassembled WGS sequence"/>
</dbReference>
<sequence length="539" mass="59102">MEMPMTSNQKMSNSNTKTKMLKNKNENDEAVESEHLDDEDPDAAGPENEQAESEHEDLQEKDDGKAEDVDDYEEDKVKSKKSKVMSKQAQHHSETNDNDDEIVKKEHFRETGGGEEGSVRETATSARSSSSCASFTTSSKNTPKLTPSDSPLLIDTTSVQFDNLLPVSPAAPKHETVLVDTSVPLFDDSIFFNADFSSRFLSRRRPSSQSFFVDHGYSISDHLVSKRHLLPLPFCGEEGVGLAQTIISSVVSAFSTTSDSRHENSFGPSSTFSFTPISQNIYNRTDNPASLFIPPSPTPQQAASAPSPLSTLLNLCPHEMFTLTSDDLPMVDHLLRKGFTQFNPPASGSPNAALNRDETLGTTLLSLVALSLPFELSEENDTLILQHGHMLSPPSSHSIILTLPITTAHMKASVDSCSLIHSWLLPPRAHYPARRTEQSTPNSHSLIPLHPPHKLSVIQQPHIRQSVCSSPSSSALAERKEVRGSRHSLPQSRSTVTARIIQQIPHLTSILCALWTLSNRSSKHSSPLTGPPRVWTGIV</sequence>
<organism evidence="2 3">
    <name type="scientific">Blattamonas nauphoetae</name>
    <dbReference type="NCBI Taxonomy" id="2049346"/>
    <lineage>
        <taxon>Eukaryota</taxon>
        <taxon>Metamonada</taxon>
        <taxon>Preaxostyla</taxon>
        <taxon>Oxymonadida</taxon>
        <taxon>Blattamonas</taxon>
    </lineage>
</organism>
<evidence type="ECO:0000313" key="3">
    <source>
        <dbReference type="Proteomes" id="UP001281761"/>
    </source>
</evidence>